<dbReference type="EMBL" id="BAABHF010000050">
    <property type="protein sequence ID" value="GAA4515477.1"/>
    <property type="molecule type" value="Genomic_DNA"/>
</dbReference>
<comment type="caution">
    <text evidence="2">The sequence shown here is derived from an EMBL/GenBank/DDBJ whole genome shotgun (WGS) entry which is preliminary data.</text>
</comment>
<feature type="region of interest" description="Disordered" evidence="1">
    <location>
        <begin position="1"/>
        <end position="82"/>
    </location>
</feature>
<keyword evidence="3" id="KW-1185">Reference proteome</keyword>
<name>A0ABP8R1M1_9ACTN</name>
<proteinExistence type="predicted"/>
<evidence type="ECO:0000313" key="2">
    <source>
        <dbReference type="EMBL" id="GAA4515477.1"/>
    </source>
</evidence>
<dbReference type="Proteomes" id="UP001500503">
    <property type="component" value="Unassembled WGS sequence"/>
</dbReference>
<gene>
    <name evidence="2" type="ORF">GCM10023191_085330</name>
</gene>
<reference evidence="3" key="1">
    <citation type="journal article" date="2019" name="Int. J. Syst. Evol. Microbiol.">
        <title>The Global Catalogue of Microorganisms (GCM) 10K type strain sequencing project: providing services to taxonomists for standard genome sequencing and annotation.</title>
        <authorList>
            <consortium name="The Broad Institute Genomics Platform"/>
            <consortium name="The Broad Institute Genome Sequencing Center for Infectious Disease"/>
            <person name="Wu L."/>
            <person name="Ma J."/>
        </authorList>
    </citation>
    <scope>NUCLEOTIDE SEQUENCE [LARGE SCALE GENOMIC DNA]</scope>
    <source>
        <strain evidence="3">JCM 17933</strain>
    </source>
</reference>
<accession>A0ABP8R1M1</accession>
<feature type="compositionally biased region" description="Low complexity" evidence="1">
    <location>
        <begin position="24"/>
        <end position="36"/>
    </location>
</feature>
<evidence type="ECO:0000256" key="1">
    <source>
        <dbReference type="SAM" id="MobiDB-lite"/>
    </source>
</evidence>
<evidence type="ECO:0000313" key="3">
    <source>
        <dbReference type="Proteomes" id="UP001500503"/>
    </source>
</evidence>
<organism evidence="2 3">
    <name type="scientific">Actinoallomurus oryzae</name>
    <dbReference type="NCBI Taxonomy" id="502180"/>
    <lineage>
        <taxon>Bacteria</taxon>
        <taxon>Bacillati</taxon>
        <taxon>Actinomycetota</taxon>
        <taxon>Actinomycetes</taxon>
        <taxon>Streptosporangiales</taxon>
        <taxon>Thermomonosporaceae</taxon>
        <taxon>Actinoallomurus</taxon>
    </lineage>
</organism>
<protein>
    <recommendedName>
        <fullName evidence="4">DUF4242 domain-containing protein</fullName>
    </recommendedName>
</protein>
<sequence length="183" mass="19193">MVMPFRLRCLSRPQVKPAPGSPGSPGSSGDPYGAAGDWSPHPAPERSEEIEETAPAGTPSDEGSPMAEHGIDDAARTGVPSGEGGPLTVYLSIGLPADAMPGGLARIQHSLAAAADRMTRSGHPVRYMNGMYMPAETRLLCVFTAESEEAVHAAVRLLRLPFVQLKAVADDQNPAPETGEPDR</sequence>
<evidence type="ECO:0008006" key="4">
    <source>
        <dbReference type="Google" id="ProtNLM"/>
    </source>
</evidence>